<evidence type="ECO:0000313" key="3">
    <source>
        <dbReference type="EMBL" id="ABG99536.1"/>
    </source>
</evidence>
<dbReference type="AlphaFoldDB" id="Q0RYV0"/>
<name>Q0RYV0_RHOJR</name>
<organism evidence="3 4">
    <name type="scientific">Rhodococcus jostii (strain RHA1)</name>
    <dbReference type="NCBI Taxonomy" id="101510"/>
    <lineage>
        <taxon>Bacteria</taxon>
        <taxon>Bacillati</taxon>
        <taxon>Actinomycetota</taxon>
        <taxon>Actinomycetes</taxon>
        <taxon>Mycobacteriales</taxon>
        <taxon>Nocardiaceae</taxon>
        <taxon>Rhodococcus</taxon>
    </lineage>
</organism>
<dbReference type="Proteomes" id="UP000008710">
    <property type="component" value="Plasmid pRHL1"/>
</dbReference>
<evidence type="ECO:0000256" key="1">
    <source>
        <dbReference type="SAM" id="MobiDB-lite"/>
    </source>
</evidence>
<keyword evidence="2" id="KW-0472">Membrane</keyword>
<accession>Q0RYV0</accession>
<reference evidence="4" key="1">
    <citation type="journal article" date="2006" name="Proc. Natl. Acad. Sci. U.S.A.">
        <title>The complete genome of Rhodococcus sp. RHA1 provides insights into a catabolic powerhouse.</title>
        <authorList>
            <person name="McLeod M.P."/>
            <person name="Warren R.L."/>
            <person name="Hsiao W.W.L."/>
            <person name="Araki N."/>
            <person name="Myhre M."/>
            <person name="Fernandes C."/>
            <person name="Miyazawa D."/>
            <person name="Wong W."/>
            <person name="Lillquist A.L."/>
            <person name="Wang D."/>
            <person name="Dosanjh M."/>
            <person name="Hara H."/>
            <person name="Petrescu A."/>
            <person name="Morin R.D."/>
            <person name="Yang G."/>
            <person name="Stott J.M."/>
            <person name="Schein J.E."/>
            <person name="Shin H."/>
            <person name="Smailus D."/>
            <person name="Siddiqui A.S."/>
            <person name="Marra M.A."/>
            <person name="Jones S.J.M."/>
            <person name="Holt R."/>
            <person name="Brinkman F.S.L."/>
            <person name="Miyauchi K."/>
            <person name="Fukuda M."/>
            <person name="Davies J.E."/>
            <person name="Mohn W.W."/>
            <person name="Eltis L.D."/>
        </authorList>
    </citation>
    <scope>NUCLEOTIDE SEQUENCE [LARGE SCALE GENOMIC DNA]</scope>
    <source>
        <strain evidence="4">RHA1</strain>
    </source>
</reference>
<dbReference type="HOGENOM" id="CLU_1915466_0_0_11"/>
<gene>
    <name evidence="3" type="ordered locus">RHA1_ro08492</name>
</gene>
<feature type="transmembrane region" description="Helical" evidence="2">
    <location>
        <begin position="110"/>
        <end position="131"/>
    </location>
</feature>
<evidence type="ECO:0000256" key="2">
    <source>
        <dbReference type="SAM" id="Phobius"/>
    </source>
</evidence>
<keyword evidence="3" id="KW-0614">Plasmid</keyword>
<proteinExistence type="predicted"/>
<dbReference type="EMBL" id="CP000432">
    <property type="protein sequence ID" value="ABG99536.1"/>
    <property type="molecule type" value="Genomic_DNA"/>
</dbReference>
<keyword evidence="2" id="KW-1133">Transmembrane helix</keyword>
<geneLocation type="plasmid" evidence="3 4">
    <name>pRHL1</name>
</geneLocation>
<feature type="region of interest" description="Disordered" evidence="1">
    <location>
        <begin position="1"/>
        <end position="24"/>
    </location>
</feature>
<evidence type="ECO:0000313" key="4">
    <source>
        <dbReference type="Proteomes" id="UP000008710"/>
    </source>
</evidence>
<keyword evidence="2" id="KW-0812">Transmembrane</keyword>
<sequence>MSPHRCGRCSESSPESRGSRCPRSRSFRCWSTCDPRISLLHLLPSALEGSPPPVTVVPGPHLSATRTTLDTGRDDPAASDAALLECWQAGIAVTIGLALLTTLVCTVLGSFPLALLALVAVAGIAGLITAAL</sequence>
<dbReference type="KEGG" id="rha:RHA1_ro08492"/>
<protein>
    <submittedName>
        <fullName evidence="3">Uncharacterized protein</fullName>
    </submittedName>
</protein>